<evidence type="ECO:0000256" key="1">
    <source>
        <dbReference type="SAM" id="MobiDB-lite"/>
    </source>
</evidence>
<evidence type="ECO:0000313" key="2">
    <source>
        <dbReference type="EMBL" id="GER30231.1"/>
    </source>
</evidence>
<organism evidence="2 3">
    <name type="scientific">Striga asiatica</name>
    <name type="common">Asiatic witchweed</name>
    <name type="synonym">Buchnera asiatica</name>
    <dbReference type="NCBI Taxonomy" id="4170"/>
    <lineage>
        <taxon>Eukaryota</taxon>
        <taxon>Viridiplantae</taxon>
        <taxon>Streptophyta</taxon>
        <taxon>Embryophyta</taxon>
        <taxon>Tracheophyta</taxon>
        <taxon>Spermatophyta</taxon>
        <taxon>Magnoliopsida</taxon>
        <taxon>eudicotyledons</taxon>
        <taxon>Gunneridae</taxon>
        <taxon>Pentapetalae</taxon>
        <taxon>asterids</taxon>
        <taxon>lamiids</taxon>
        <taxon>Lamiales</taxon>
        <taxon>Orobanchaceae</taxon>
        <taxon>Buchnereae</taxon>
        <taxon>Striga</taxon>
    </lineage>
</organism>
<feature type="compositionally biased region" description="Basic and acidic residues" evidence="1">
    <location>
        <begin position="98"/>
        <end position="109"/>
    </location>
</feature>
<gene>
    <name evidence="2" type="ORF">STAS_06161</name>
</gene>
<comment type="caution">
    <text evidence="2">The sequence shown here is derived from an EMBL/GenBank/DDBJ whole genome shotgun (WGS) entry which is preliminary data.</text>
</comment>
<sequence>MEKETDKRPAIRKLFPSVERESVKSNEPLREVLATINLFVARHSPLQLYITIPSAPEKNAVVSNPLFLKQNPSEPSKKAVPCDPCSSSRSSASEEQWPLDKSENRNKKK</sequence>
<dbReference type="AlphaFoldDB" id="A0A5A7PBY7"/>
<evidence type="ECO:0000313" key="3">
    <source>
        <dbReference type="Proteomes" id="UP000325081"/>
    </source>
</evidence>
<feature type="region of interest" description="Disordered" evidence="1">
    <location>
        <begin position="67"/>
        <end position="109"/>
    </location>
</feature>
<reference evidence="3" key="1">
    <citation type="journal article" date="2019" name="Curr. Biol.">
        <title>Genome Sequence of Striga asiatica Provides Insight into the Evolution of Plant Parasitism.</title>
        <authorList>
            <person name="Yoshida S."/>
            <person name="Kim S."/>
            <person name="Wafula E.K."/>
            <person name="Tanskanen J."/>
            <person name="Kim Y.M."/>
            <person name="Honaas L."/>
            <person name="Yang Z."/>
            <person name="Spallek T."/>
            <person name="Conn C.E."/>
            <person name="Ichihashi Y."/>
            <person name="Cheong K."/>
            <person name="Cui S."/>
            <person name="Der J.P."/>
            <person name="Gundlach H."/>
            <person name="Jiao Y."/>
            <person name="Hori C."/>
            <person name="Ishida J.K."/>
            <person name="Kasahara H."/>
            <person name="Kiba T."/>
            <person name="Kim M.S."/>
            <person name="Koo N."/>
            <person name="Laohavisit A."/>
            <person name="Lee Y.H."/>
            <person name="Lumba S."/>
            <person name="McCourt P."/>
            <person name="Mortimer J.C."/>
            <person name="Mutuku J.M."/>
            <person name="Nomura T."/>
            <person name="Sasaki-Sekimoto Y."/>
            <person name="Seto Y."/>
            <person name="Wang Y."/>
            <person name="Wakatake T."/>
            <person name="Sakakibara H."/>
            <person name="Demura T."/>
            <person name="Yamaguchi S."/>
            <person name="Yoneyama K."/>
            <person name="Manabe R.I."/>
            <person name="Nelson D.C."/>
            <person name="Schulman A.H."/>
            <person name="Timko M.P."/>
            <person name="dePamphilis C.W."/>
            <person name="Choi D."/>
            <person name="Shirasu K."/>
        </authorList>
    </citation>
    <scope>NUCLEOTIDE SEQUENCE [LARGE SCALE GENOMIC DNA]</scope>
    <source>
        <strain evidence="3">cv. UVA1</strain>
    </source>
</reference>
<keyword evidence="3" id="KW-1185">Reference proteome</keyword>
<name>A0A5A7PBY7_STRAF</name>
<dbReference type="EMBL" id="BKCP01004328">
    <property type="protein sequence ID" value="GER30231.1"/>
    <property type="molecule type" value="Genomic_DNA"/>
</dbReference>
<protein>
    <submittedName>
        <fullName evidence="2">Sporulation 11-2</fullName>
    </submittedName>
</protein>
<accession>A0A5A7PBY7</accession>
<dbReference type="Proteomes" id="UP000325081">
    <property type="component" value="Unassembled WGS sequence"/>
</dbReference>
<proteinExistence type="predicted"/>